<dbReference type="EMBL" id="ML220150">
    <property type="protein sequence ID" value="TGZ77714.1"/>
    <property type="molecule type" value="Genomic_DNA"/>
</dbReference>
<dbReference type="SUPFAM" id="SSF51735">
    <property type="entry name" value="NAD(P)-binding Rossmann-fold domains"/>
    <property type="match status" value="1"/>
</dbReference>
<keyword evidence="3" id="KW-0560">Oxidoreductase</keyword>
<evidence type="ECO:0000313" key="5">
    <source>
        <dbReference type="Proteomes" id="UP000298138"/>
    </source>
</evidence>
<dbReference type="PRINTS" id="PR00081">
    <property type="entry name" value="GDHRDH"/>
</dbReference>
<dbReference type="Gene3D" id="3.40.50.720">
    <property type="entry name" value="NAD(P)-binding Rossmann-like Domain"/>
    <property type="match status" value="1"/>
</dbReference>
<dbReference type="PRINTS" id="PR00080">
    <property type="entry name" value="SDRFAMILY"/>
</dbReference>
<evidence type="ECO:0000256" key="3">
    <source>
        <dbReference type="ARBA" id="ARBA00023002"/>
    </source>
</evidence>
<dbReference type="STRING" id="341454.A0A4V3SHW1"/>
<dbReference type="GO" id="GO:0016491">
    <property type="term" value="F:oxidoreductase activity"/>
    <property type="evidence" value="ECO:0007669"/>
    <property type="project" value="UniProtKB-KW"/>
</dbReference>
<dbReference type="FunFam" id="3.40.50.720:FF:000084">
    <property type="entry name" value="Short-chain dehydrogenase reductase"/>
    <property type="match status" value="1"/>
</dbReference>
<evidence type="ECO:0000256" key="2">
    <source>
        <dbReference type="ARBA" id="ARBA00022857"/>
    </source>
</evidence>
<dbReference type="InterPro" id="IPR052178">
    <property type="entry name" value="Sec_Metab_Biosynth_SDR"/>
</dbReference>
<keyword evidence="2" id="KW-0521">NADP</keyword>
<reference evidence="4 5" key="1">
    <citation type="submission" date="2019-04" db="EMBL/GenBank/DDBJ databases">
        <title>Comparative genomics and transcriptomics to analyze fruiting body development in filamentous ascomycetes.</title>
        <authorList>
            <consortium name="DOE Joint Genome Institute"/>
            <person name="Lutkenhaus R."/>
            <person name="Traeger S."/>
            <person name="Breuer J."/>
            <person name="Kuo A."/>
            <person name="Lipzen A."/>
            <person name="Pangilinan J."/>
            <person name="Dilworth D."/>
            <person name="Sandor L."/>
            <person name="Poggeler S."/>
            <person name="Barry K."/>
            <person name="Grigoriev I.V."/>
            <person name="Nowrousian M."/>
        </authorList>
    </citation>
    <scope>NUCLEOTIDE SEQUENCE [LARGE SCALE GENOMIC DNA]</scope>
    <source>
        <strain evidence="4 5">CBS 389.68</strain>
    </source>
</reference>
<evidence type="ECO:0000313" key="4">
    <source>
        <dbReference type="EMBL" id="TGZ77714.1"/>
    </source>
</evidence>
<dbReference type="InterPro" id="IPR020904">
    <property type="entry name" value="Sc_DH/Rdtase_CS"/>
</dbReference>
<dbReference type="Pfam" id="PF13561">
    <property type="entry name" value="adh_short_C2"/>
    <property type="match status" value="1"/>
</dbReference>
<dbReference type="InterPro" id="IPR036291">
    <property type="entry name" value="NAD(P)-bd_dom_sf"/>
</dbReference>
<keyword evidence="5" id="KW-1185">Reference proteome</keyword>
<dbReference type="PANTHER" id="PTHR43618">
    <property type="entry name" value="7-ALPHA-HYDROXYSTEROID DEHYDROGENASE"/>
    <property type="match status" value="1"/>
</dbReference>
<dbReference type="Proteomes" id="UP000298138">
    <property type="component" value="Unassembled WGS sequence"/>
</dbReference>
<comment type="similarity">
    <text evidence="1">Belongs to the short-chain dehydrogenases/reductases (SDR) family.</text>
</comment>
<protein>
    <submittedName>
        <fullName evidence="4">NAD(P)-binding protein</fullName>
    </submittedName>
</protein>
<accession>A0A4V3SHW1</accession>
<sequence>MDLQNLFSVKDKVVLVTGGAKGIGLMISTGYVRNGATVYIASRDAAACEKAAAELTKAGPGKAYALPADLQKYDDIQRLVAELEKREKCLNVLVNNSGANWGETYDKYPDAAFTKVMMLNLQRVFTLTQACTPLMERAVKEAKDNGGVADPARVINIGSIDGIRVPALETYAYSASKAGLHHLSKVLSNHLGKRNITVNVLACGPFMSKMMAATLEQFRDTIEAGVPLGRIGTPEDVAGTCIWLSSRAGAYINGAIITVDGGSSRAAKL</sequence>
<dbReference type="OrthoDB" id="294295at2759"/>
<evidence type="ECO:0000256" key="1">
    <source>
        <dbReference type="ARBA" id="ARBA00006484"/>
    </source>
</evidence>
<dbReference type="InterPro" id="IPR002347">
    <property type="entry name" value="SDR_fam"/>
</dbReference>
<dbReference type="PROSITE" id="PS00061">
    <property type="entry name" value="ADH_SHORT"/>
    <property type="match status" value="1"/>
</dbReference>
<gene>
    <name evidence="4" type="ORF">EX30DRAFT_343931</name>
</gene>
<proteinExistence type="inferred from homology"/>
<name>A0A4V3SHW1_9PEZI</name>
<organism evidence="4 5">
    <name type="scientific">Ascodesmis nigricans</name>
    <dbReference type="NCBI Taxonomy" id="341454"/>
    <lineage>
        <taxon>Eukaryota</taxon>
        <taxon>Fungi</taxon>
        <taxon>Dikarya</taxon>
        <taxon>Ascomycota</taxon>
        <taxon>Pezizomycotina</taxon>
        <taxon>Pezizomycetes</taxon>
        <taxon>Pezizales</taxon>
        <taxon>Ascodesmidaceae</taxon>
        <taxon>Ascodesmis</taxon>
    </lineage>
</organism>
<dbReference type="PANTHER" id="PTHR43618:SF17">
    <property type="entry name" value="RHAMNOLIPIDS BIOSYNTHESIS 3-OXOACYL-[ACYL-CARRIER-PROTEIN] REDUCTASE"/>
    <property type="match status" value="1"/>
</dbReference>
<dbReference type="AlphaFoldDB" id="A0A4V3SHW1"/>
<dbReference type="InParanoid" id="A0A4V3SHW1"/>